<dbReference type="Pfam" id="PF00440">
    <property type="entry name" value="TetR_N"/>
    <property type="match status" value="1"/>
</dbReference>
<dbReference type="Gene3D" id="1.10.357.10">
    <property type="entry name" value="Tetracycline Repressor, domain 2"/>
    <property type="match status" value="1"/>
</dbReference>
<dbReference type="Proteomes" id="UP000199376">
    <property type="component" value="Unassembled WGS sequence"/>
</dbReference>
<organism evidence="4 5">
    <name type="scientific">Fructobacillus durionis</name>
    <dbReference type="NCBI Taxonomy" id="283737"/>
    <lineage>
        <taxon>Bacteria</taxon>
        <taxon>Bacillati</taxon>
        <taxon>Bacillota</taxon>
        <taxon>Bacilli</taxon>
        <taxon>Lactobacillales</taxon>
        <taxon>Lactobacillaceae</taxon>
        <taxon>Fructobacillus</taxon>
    </lineage>
</organism>
<feature type="domain" description="HTH tetR-type" evidence="3">
    <location>
        <begin position="11"/>
        <end position="71"/>
    </location>
</feature>
<dbReference type="RefSeq" id="WP_091502916.1">
    <property type="nucleotide sequence ID" value="NZ_FOLI01000006.1"/>
</dbReference>
<dbReference type="AlphaFoldDB" id="A0A1I1GYM3"/>
<evidence type="ECO:0000256" key="2">
    <source>
        <dbReference type="PROSITE-ProRule" id="PRU00335"/>
    </source>
</evidence>
<evidence type="ECO:0000256" key="1">
    <source>
        <dbReference type="ARBA" id="ARBA00023125"/>
    </source>
</evidence>
<gene>
    <name evidence="4" type="ORF">SAMN05660453_1156</name>
</gene>
<protein>
    <submittedName>
        <fullName evidence="4">Transcriptional regulator, TetR family</fullName>
    </submittedName>
</protein>
<dbReference type="InterPro" id="IPR001647">
    <property type="entry name" value="HTH_TetR"/>
</dbReference>
<dbReference type="InterPro" id="IPR050109">
    <property type="entry name" value="HTH-type_TetR-like_transc_reg"/>
</dbReference>
<feature type="DNA-binding region" description="H-T-H motif" evidence="2">
    <location>
        <begin position="34"/>
        <end position="53"/>
    </location>
</feature>
<reference evidence="4 5" key="1">
    <citation type="submission" date="2016-10" db="EMBL/GenBank/DDBJ databases">
        <authorList>
            <person name="de Groot N.N."/>
        </authorList>
    </citation>
    <scope>NUCLEOTIDE SEQUENCE [LARGE SCALE GENOMIC DNA]</scope>
    <source>
        <strain evidence="4 5">DSM 19113</strain>
    </source>
</reference>
<dbReference type="OrthoDB" id="9814703at2"/>
<sequence length="202" mass="23277">MTTAELSKTRQAKKEAILKTATQVFSEEGFLNVNMQRIINACGISRGGIYLYFQSVDELFIEVIRSRSVRQFDLIRQELKDKPDFDKVLTDYLTDHKKRLLGLSQGKPSLLRAMYEYSFTHNTEADRRLKQKQVNATRATVQSLLNLGAEQGKLASDQVRLLAEELMLLIEGMNVLALTGELQEIQIDRQFQQFERQFDLIN</sequence>
<dbReference type="InterPro" id="IPR009057">
    <property type="entry name" value="Homeodomain-like_sf"/>
</dbReference>
<dbReference type="SUPFAM" id="SSF48498">
    <property type="entry name" value="Tetracyclin repressor-like, C-terminal domain"/>
    <property type="match status" value="1"/>
</dbReference>
<proteinExistence type="predicted"/>
<dbReference type="SUPFAM" id="SSF46689">
    <property type="entry name" value="Homeodomain-like"/>
    <property type="match status" value="1"/>
</dbReference>
<dbReference type="PROSITE" id="PS50977">
    <property type="entry name" value="HTH_TETR_2"/>
    <property type="match status" value="1"/>
</dbReference>
<name>A0A1I1GYM3_9LACO</name>
<dbReference type="PANTHER" id="PTHR30055:SF226">
    <property type="entry name" value="HTH-TYPE TRANSCRIPTIONAL REGULATOR PKSA"/>
    <property type="match status" value="1"/>
</dbReference>
<dbReference type="GO" id="GO:0000976">
    <property type="term" value="F:transcription cis-regulatory region binding"/>
    <property type="evidence" value="ECO:0007669"/>
    <property type="project" value="TreeGrafter"/>
</dbReference>
<keyword evidence="1 2" id="KW-0238">DNA-binding</keyword>
<dbReference type="InterPro" id="IPR036271">
    <property type="entry name" value="Tet_transcr_reg_TetR-rel_C_sf"/>
</dbReference>
<dbReference type="GO" id="GO:0003700">
    <property type="term" value="F:DNA-binding transcription factor activity"/>
    <property type="evidence" value="ECO:0007669"/>
    <property type="project" value="TreeGrafter"/>
</dbReference>
<dbReference type="PANTHER" id="PTHR30055">
    <property type="entry name" value="HTH-TYPE TRANSCRIPTIONAL REGULATOR RUTR"/>
    <property type="match status" value="1"/>
</dbReference>
<dbReference type="PRINTS" id="PR00455">
    <property type="entry name" value="HTHTETR"/>
</dbReference>
<evidence type="ECO:0000313" key="5">
    <source>
        <dbReference type="Proteomes" id="UP000199376"/>
    </source>
</evidence>
<keyword evidence="5" id="KW-1185">Reference proteome</keyword>
<dbReference type="EMBL" id="FOLI01000006">
    <property type="protein sequence ID" value="SFC14050.1"/>
    <property type="molecule type" value="Genomic_DNA"/>
</dbReference>
<evidence type="ECO:0000313" key="4">
    <source>
        <dbReference type="EMBL" id="SFC14050.1"/>
    </source>
</evidence>
<evidence type="ECO:0000259" key="3">
    <source>
        <dbReference type="PROSITE" id="PS50977"/>
    </source>
</evidence>
<dbReference type="Gene3D" id="1.10.10.60">
    <property type="entry name" value="Homeodomain-like"/>
    <property type="match status" value="1"/>
</dbReference>
<accession>A0A1I1GYM3</accession>